<dbReference type="Proteomes" id="UP000314986">
    <property type="component" value="Unassembled WGS sequence"/>
</dbReference>
<dbReference type="AlphaFoldDB" id="A0A4W3GF11"/>
<reference evidence="3" key="1">
    <citation type="journal article" date="2006" name="Science">
        <title>Ancient noncoding elements conserved in the human genome.</title>
        <authorList>
            <person name="Venkatesh B."/>
            <person name="Kirkness E.F."/>
            <person name="Loh Y.H."/>
            <person name="Halpern A.L."/>
            <person name="Lee A.P."/>
            <person name="Johnson J."/>
            <person name="Dandona N."/>
            <person name="Viswanathan L.D."/>
            <person name="Tay A."/>
            <person name="Venter J.C."/>
            <person name="Strausberg R.L."/>
            <person name="Brenner S."/>
        </authorList>
    </citation>
    <scope>NUCLEOTIDE SEQUENCE [LARGE SCALE GENOMIC DNA]</scope>
</reference>
<dbReference type="Ensembl" id="ENSCMIT00000001275.1">
    <property type="protein sequence ID" value="ENSCMIP00000001215.1"/>
    <property type="gene ID" value="ENSCMIG00000000818.1"/>
</dbReference>
<reference evidence="3" key="3">
    <citation type="journal article" date="2014" name="Nature">
        <title>Elephant shark genome provides unique insights into gnathostome evolution.</title>
        <authorList>
            <consortium name="International Elephant Shark Genome Sequencing Consortium"/>
            <person name="Venkatesh B."/>
            <person name="Lee A.P."/>
            <person name="Ravi V."/>
            <person name="Maurya A.K."/>
            <person name="Lian M.M."/>
            <person name="Swann J.B."/>
            <person name="Ohta Y."/>
            <person name="Flajnik M.F."/>
            <person name="Sutoh Y."/>
            <person name="Kasahara M."/>
            <person name="Hoon S."/>
            <person name="Gangu V."/>
            <person name="Roy S.W."/>
            <person name="Irimia M."/>
            <person name="Korzh V."/>
            <person name="Kondrychyn I."/>
            <person name="Lim Z.W."/>
            <person name="Tay B.H."/>
            <person name="Tohari S."/>
            <person name="Kong K.W."/>
            <person name="Ho S."/>
            <person name="Lorente-Galdos B."/>
            <person name="Quilez J."/>
            <person name="Marques-Bonet T."/>
            <person name="Raney B.J."/>
            <person name="Ingham P.W."/>
            <person name="Tay A."/>
            <person name="Hillier L.W."/>
            <person name="Minx P."/>
            <person name="Boehm T."/>
            <person name="Wilson R.K."/>
            <person name="Brenner S."/>
            <person name="Warren W.C."/>
        </authorList>
    </citation>
    <scope>NUCLEOTIDE SEQUENCE [LARGE SCALE GENOMIC DNA]</scope>
</reference>
<accession>A0A4W3GF11</accession>
<sequence length="109" mass="12649">FCFYYLRQNSLFLFIPLHRIYCKVNSLYILRVKHISQLSIAVSHSHGMNDQIIIIFFEGVYYLRKSDLASCGKQNSLKRYSSDPLTHVSTQIMLCITMSLAISFFLTDA</sequence>
<reference evidence="2" key="5">
    <citation type="submission" date="2025-09" db="UniProtKB">
        <authorList>
            <consortium name="Ensembl"/>
        </authorList>
    </citation>
    <scope>IDENTIFICATION</scope>
</reference>
<keyword evidence="1" id="KW-0472">Membrane</keyword>
<reference evidence="3" key="2">
    <citation type="journal article" date="2007" name="PLoS Biol.">
        <title>Survey sequencing and comparative analysis of the elephant shark (Callorhinchus milii) genome.</title>
        <authorList>
            <person name="Venkatesh B."/>
            <person name="Kirkness E.F."/>
            <person name="Loh Y.H."/>
            <person name="Halpern A.L."/>
            <person name="Lee A.P."/>
            <person name="Johnson J."/>
            <person name="Dandona N."/>
            <person name="Viswanathan L.D."/>
            <person name="Tay A."/>
            <person name="Venter J.C."/>
            <person name="Strausberg R.L."/>
            <person name="Brenner S."/>
        </authorList>
    </citation>
    <scope>NUCLEOTIDE SEQUENCE [LARGE SCALE GENOMIC DNA]</scope>
</reference>
<evidence type="ECO:0000256" key="1">
    <source>
        <dbReference type="SAM" id="Phobius"/>
    </source>
</evidence>
<reference evidence="2" key="4">
    <citation type="submission" date="2025-08" db="UniProtKB">
        <authorList>
            <consortium name="Ensembl"/>
        </authorList>
    </citation>
    <scope>IDENTIFICATION</scope>
</reference>
<dbReference type="InParanoid" id="A0A4W3GF11"/>
<organism evidence="2 3">
    <name type="scientific">Callorhinchus milii</name>
    <name type="common">Ghost shark</name>
    <dbReference type="NCBI Taxonomy" id="7868"/>
    <lineage>
        <taxon>Eukaryota</taxon>
        <taxon>Metazoa</taxon>
        <taxon>Chordata</taxon>
        <taxon>Craniata</taxon>
        <taxon>Vertebrata</taxon>
        <taxon>Chondrichthyes</taxon>
        <taxon>Holocephali</taxon>
        <taxon>Chimaeriformes</taxon>
        <taxon>Callorhinchidae</taxon>
        <taxon>Callorhinchus</taxon>
    </lineage>
</organism>
<keyword evidence="1" id="KW-0812">Transmembrane</keyword>
<feature type="transmembrane region" description="Helical" evidence="1">
    <location>
        <begin position="85"/>
        <end position="106"/>
    </location>
</feature>
<keyword evidence="1" id="KW-1133">Transmembrane helix</keyword>
<protein>
    <submittedName>
        <fullName evidence="2">Uncharacterized protein</fullName>
    </submittedName>
</protein>
<keyword evidence="3" id="KW-1185">Reference proteome</keyword>
<evidence type="ECO:0000313" key="2">
    <source>
        <dbReference type="Ensembl" id="ENSCMIP00000001215.1"/>
    </source>
</evidence>
<name>A0A4W3GF11_CALMI</name>
<evidence type="ECO:0000313" key="3">
    <source>
        <dbReference type="Proteomes" id="UP000314986"/>
    </source>
</evidence>
<proteinExistence type="predicted"/>